<sequence length="244" mass="27924">MRSSSLIRFAGLVLPAVMSFSQLPPTSVVGVNVRIHSKPQAREKCIQLLDADAMGSREEPNCLQFVFGQDTDTENVFHIHEQYKTMADFERHQQNEYFKAVVDFVSSSDNIEDDGFHIDVFSCYNEDNAVVPPRDAYCLNVALYIKPEHQEEFFNVIDNNMKGTRSTEPLGLQYDWGEHLEEPNSFHFHEEYKGGDEGKEGFNAHAKAPHFGVWEKFVSDRDPFTKPPVVSFFRTSSAKMTMKK</sequence>
<dbReference type="Gene3D" id="3.30.70.100">
    <property type="match status" value="2"/>
</dbReference>
<dbReference type="InterPro" id="IPR007138">
    <property type="entry name" value="ABM_dom"/>
</dbReference>
<gene>
    <name evidence="3" type="ORF">ASEP1449_LOCUS10885</name>
</gene>
<feature type="domain" description="ABM" evidence="2">
    <location>
        <begin position="29"/>
        <end position="121"/>
    </location>
</feature>
<protein>
    <recommendedName>
        <fullName evidence="2">ABM domain-containing protein</fullName>
    </recommendedName>
</protein>
<dbReference type="SUPFAM" id="SSF54909">
    <property type="entry name" value="Dimeric alpha+beta barrel"/>
    <property type="match status" value="2"/>
</dbReference>
<dbReference type="EMBL" id="HBHQ01016298">
    <property type="protein sequence ID" value="CAD9819053.1"/>
    <property type="molecule type" value="Transcribed_RNA"/>
</dbReference>
<dbReference type="InterPro" id="IPR050744">
    <property type="entry name" value="AI-2_Isomerase_LsrG"/>
</dbReference>
<dbReference type="AlphaFoldDB" id="A0A7S2UGH1"/>
<reference evidence="3" key="1">
    <citation type="submission" date="2021-01" db="EMBL/GenBank/DDBJ databases">
        <authorList>
            <person name="Corre E."/>
            <person name="Pelletier E."/>
            <person name="Niang G."/>
            <person name="Scheremetjew M."/>
            <person name="Finn R."/>
            <person name="Kale V."/>
            <person name="Holt S."/>
            <person name="Cochrane G."/>
            <person name="Meng A."/>
            <person name="Brown T."/>
            <person name="Cohen L."/>
        </authorList>
    </citation>
    <scope>NUCLEOTIDE SEQUENCE</scope>
    <source>
        <strain evidence="3">CCMP2084</strain>
    </source>
</reference>
<name>A0A7S2UGH1_9STRA</name>
<evidence type="ECO:0000313" key="3">
    <source>
        <dbReference type="EMBL" id="CAD9819053.1"/>
    </source>
</evidence>
<dbReference type="Pfam" id="PF03992">
    <property type="entry name" value="ABM"/>
    <property type="match status" value="2"/>
</dbReference>
<dbReference type="PANTHER" id="PTHR33336">
    <property type="entry name" value="QUINOL MONOOXYGENASE YGIN-RELATED"/>
    <property type="match status" value="1"/>
</dbReference>
<keyword evidence="1" id="KW-0732">Signal</keyword>
<proteinExistence type="predicted"/>
<organism evidence="3">
    <name type="scientific">Attheya septentrionalis</name>
    <dbReference type="NCBI Taxonomy" id="420275"/>
    <lineage>
        <taxon>Eukaryota</taxon>
        <taxon>Sar</taxon>
        <taxon>Stramenopiles</taxon>
        <taxon>Ochrophyta</taxon>
        <taxon>Bacillariophyta</taxon>
        <taxon>Coscinodiscophyceae</taxon>
        <taxon>Chaetocerotophycidae</taxon>
        <taxon>Chaetocerotales</taxon>
        <taxon>Attheyaceae</taxon>
        <taxon>Attheya</taxon>
    </lineage>
</organism>
<feature type="chain" id="PRO_5031259276" description="ABM domain-containing protein" evidence="1">
    <location>
        <begin position="22"/>
        <end position="244"/>
    </location>
</feature>
<feature type="signal peptide" evidence="1">
    <location>
        <begin position="1"/>
        <end position="21"/>
    </location>
</feature>
<dbReference type="GO" id="GO:0016491">
    <property type="term" value="F:oxidoreductase activity"/>
    <property type="evidence" value="ECO:0007669"/>
    <property type="project" value="TreeGrafter"/>
</dbReference>
<dbReference type="InterPro" id="IPR011008">
    <property type="entry name" value="Dimeric_a/b-barrel"/>
</dbReference>
<dbReference type="GO" id="GO:0005829">
    <property type="term" value="C:cytosol"/>
    <property type="evidence" value="ECO:0007669"/>
    <property type="project" value="TreeGrafter"/>
</dbReference>
<evidence type="ECO:0000259" key="2">
    <source>
        <dbReference type="PROSITE" id="PS51725"/>
    </source>
</evidence>
<dbReference type="PROSITE" id="PS51725">
    <property type="entry name" value="ABM"/>
    <property type="match status" value="1"/>
</dbReference>
<evidence type="ECO:0000256" key="1">
    <source>
        <dbReference type="SAM" id="SignalP"/>
    </source>
</evidence>
<accession>A0A7S2UGH1</accession>
<dbReference type="PANTHER" id="PTHR33336:SF1">
    <property type="entry name" value="(4S)-4-HYDROXY-5-PHOSPHONOOXYPENTANE-2,3-DIONE ISOMERASE"/>
    <property type="match status" value="1"/>
</dbReference>